<keyword evidence="2" id="KW-1185">Reference proteome</keyword>
<dbReference type="EMBL" id="JAINUG010000169">
    <property type="protein sequence ID" value="KAJ8390463.1"/>
    <property type="molecule type" value="Genomic_DNA"/>
</dbReference>
<evidence type="ECO:0000313" key="1">
    <source>
        <dbReference type="EMBL" id="KAJ8390463.1"/>
    </source>
</evidence>
<gene>
    <name evidence="1" type="ORF">AAFF_G00103980</name>
</gene>
<comment type="caution">
    <text evidence="1">The sequence shown here is derived from an EMBL/GenBank/DDBJ whole genome shotgun (WGS) entry which is preliminary data.</text>
</comment>
<organism evidence="1 2">
    <name type="scientific">Aldrovandia affinis</name>
    <dbReference type="NCBI Taxonomy" id="143900"/>
    <lineage>
        <taxon>Eukaryota</taxon>
        <taxon>Metazoa</taxon>
        <taxon>Chordata</taxon>
        <taxon>Craniata</taxon>
        <taxon>Vertebrata</taxon>
        <taxon>Euteleostomi</taxon>
        <taxon>Actinopterygii</taxon>
        <taxon>Neopterygii</taxon>
        <taxon>Teleostei</taxon>
        <taxon>Notacanthiformes</taxon>
        <taxon>Halosauridae</taxon>
        <taxon>Aldrovandia</taxon>
    </lineage>
</organism>
<evidence type="ECO:0000313" key="2">
    <source>
        <dbReference type="Proteomes" id="UP001221898"/>
    </source>
</evidence>
<proteinExistence type="predicted"/>
<dbReference type="AlphaFoldDB" id="A0AAD7WBD9"/>
<sequence length="67" mass="6977">METIIEADCVGLTRGTACVSRLRAAMKSGQRADCDSLSTDRIAASPTGIRCLSANHRAAEAALEPAD</sequence>
<name>A0AAD7WBD9_9TELE</name>
<dbReference type="Proteomes" id="UP001221898">
    <property type="component" value="Unassembled WGS sequence"/>
</dbReference>
<accession>A0AAD7WBD9</accession>
<reference evidence="1" key="1">
    <citation type="journal article" date="2023" name="Science">
        <title>Genome structures resolve the early diversification of teleost fishes.</title>
        <authorList>
            <person name="Parey E."/>
            <person name="Louis A."/>
            <person name="Montfort J."/>
            <person name="Bouchez O."/>
            <person name="Roques C."/>
            <person name="Iampietro C."/>
            <person name="Lluch J."/>
            <person name="Castinel A."/>
            <person name="Donnadieu C."/>
            <person name="Desvignes T."/>
            <person name="Floi Bucao C."/>
            <person name="Jouanno E."/>
            <person name="Wen M."/>
            <person name="Mejri S."/>
            <person name="Dirks R."/>
            <person name="Jansen H."/>
            <person name="Henkel C."/>
            <person name="Chen W.J."/>
            <person name="Zahm M."/>
            <person name="Cabau C."/>
            <person name="Klopp C."/>
            <person name="Thompson A.W."/>
            <person name="Robinson-Rechavi M."/>
            <person name="Braasch I."/>
            <person name="Lecointre G."/>
            <person name="Bobe J."/>
            <person name="Postlethwait J.H."/>
            <person name="Berthelot C."/>
            <person name="Roest Crollius H."/>
            <person name="Guiguen Y."/>
        </authorList>
    </citation>
    <scope>NUCLEOTIDE SEQUENCE</scope>
    <source>
        <strain evidence="1">NC1722</strain>
    </source>
</reference>
<protein>
    <submittedName>
        <fullName evidence="1">Uncharacterized protein</fullName>
    </submittedName>
</protein>